<keyword evidence="4" id="KW-1185">Reference proteome</keyword>
<evidence type="ECO:0000259" key="2">
    <source>
        <dbReference type="Pfam" id="PF07786"/>
    </source>
</evidence>
<gene>
    <name evidence="3" type="ORF">CMMCAS07_18710</name>
</gene>
<name>A0A251XDN7_CLAMM</name>
<dbReference type="EMBL" id="MDHH01000008">
    <property type="protein sequence ID" value="OUE00435.1"/>
    <property type="molecule type" value="Genomic_DNA"/>
</dbReference>
<feature type="compositionally biased region" description="Low complexity" evidence="1">
    <location>
        <begin position="83"/>
        <end position="93"/>
    </location>
</feature>
<feature type="region of interest" description="Disordered" evidence="1">
    <location>
        <begin position="70"/>
        <end position="93"/>
    </location>
</feature>
<evidence type="ECO:0000256" key="1">
    <source>
        <dbReference type="SAM" id="MobiDB-lite"/>
    </source>
</evidence>
<dbReference type="Pfam" id="PF07786">
    <property type="entry name" value="HGSNAT_cat"/>
    <property type="match status" value="1"/>
</dbReference>
<evidence type="ECO:0000313" key="3">
    <source>
        <dbReference type="EMBL" id="OUE00435.1"/>
    </source>
</evidence>
<dbReference type="AlphaFoldDB" id="A0A251XDN7"/>
<protein>
    <recommendedName>
        <fullName evidence="2">Heparan-alpha-glucosaminide N-acetyltransferase catalytic domain-containing protein</fullName>
    </recommendedName>
</protein>
<comment type="caution">
    <text evidence="3">The sequence shown here is derived from an EMBL/GenBank/DDBJ whole genome shotgun (WGS) entry which is preliminary data.</text>
</comment>
<reference evidence="3 4" key="1">
    <citation type="submission" date="2016-08" db="EMBL/GenBank/DDBJ databases">
        <title>Genome sequence of Clavibacter michiganensis subsp. michiganensis strain CASJ007.</title>
        <authorList>
            <person name="Thapa S.P."/>
            <person name="Coaker G."/>
        </authorList>
    </citation>
    <scope>NUCLEOTIDE SEQUENCE [LARGE SCALE GENOMIC DNA]</scope>
    <source>
        <strain evidence="3">CASJ007</strain>
    </source>
</reference>
<evidence type="ECO:0000313" key="4">
    <source>
        <dbReference type="Proteomes" id="UP000195062"/>
    </source>
</evidence>
<accession>A0A251XDN7</accession>
<sequence length="107" mass="11255">MSPARDPARLRGIDAARGLAVLGMMAAHVAVPRTLELDEPATWLAITDGRSSILFATLAGLSIALMSGRERPVDGATSRGRDSGSSCAPRACSSSAGFWRRCRRTSP</sequence>
<organism evidence="3 4">
    <name type="scientific">Clavibacter michiganensis subsp. michiganensis</name>
    <dbReference type="NCBI Taxonomy" id="33013"/>
    <lineage>
        <taxon>Bacteria</taxon>
        <taxon>Bacillati</taxon>
        <taxon>Actinomycetota</taxon>
        <taxon>Actinomycetes</taxon>
        <taxon>Micrococcales</taxon>
        <taxon>Microbacteriaceae</taxon>
        <taxon>Clavibacter</taxon>
    </lineage>
</organism>
<dbReference type="InterPro" id="IPR012429">
    <property type="entry name" value="HGSNAT_cat"/>
</dbReference>
<feature type="domain" description="Heparan-alpha-glucosaminide N-acetyltransferase catalytic" evidence="2">
    <location>
        <begin position="9"/>
        <end position="72"/>
    </location>
</feature>
<proteinExistence type="predicted"/>
<dbReference type="Proteomes" id="UP000195062">
    <property type="component" value="Unassembled WGS sequence"/>
</dbReference>